<dbReference type="Proteomes" id="UP000838878">
    <property type="component" value="Chromosome 2"/>
</dbReference>
<feature type="non-terminal residue" evidence="1">
    <location>
        <position position="79"/>
    </location>
</feature>
<keyword evidence="2" id="KW-1185">Reference proteome</keyword>
<organism evidence="1 2">
    <name type="scientific">Brenthis ino</name>
    <name type="common">lesser marbled fritillary</name>
    <dbReference type="NCBI Taxonomy" id="405034"/>
    <lineage>
        <taxon>Eukaryota</taxon>
        <taxon>Metazoa</taxon>
        <taxon>Ecdysozoa</taxon>
        <taxon>Arthropoda</taxon>
        <taxon>Hexapoda</taxon>
        <taxon>Insecta</taxon>
        <taxon>Pterygota</taxon>
        <taxon>Neoptera</taxon>
        <taxon>Endopterygota</taxon>
        <taxon>Lepidoptera</taxon>
        <taxon>Glossata</taxon>
        <taxon>Ditrysia</taxon>
        <taxon>Papilionoidea</taxon>
        <taxon>Nymphalidae</taxon>
        <taxon>Heliconiinae</taxon>
        <taxon>Argynnini</taxon>
        <taxon>Brenthis</taxon>
    </lineage>
</organism>
<dbReference type="AlphaFoldDB" id="A0A8J9VFR2"/>
<evidence type="ECO:0000313" key="1">
    <source>
        <dbReference type="EMBL" id="CAH0720848.1"/>
    </source>
</evidence>
<proteinExistence type="predicted"/>
<gene>
    <name evidence="1" type="ORF">BINO364_LOCUS7023</name>
</gene>
<dbReference type="EMBL" id="OV170222">
    <property type="protein sequence ID" value="CAH0720848.1"/>
    <property type="molecule type" value="Genomic_DNA"/>
</dbReference>
<evidence type="ECO:0000313" key="2">
    <source>
        <dbReference type="Proteomes" id="UP000838878"/>
    </source>
</evidence>
<name>A0A8J9VFR2_9NEOP</name>
<sequence length="79" mass="8297">MYSQFITALTCLRFNAPVAPSSAPQPPPLLLATSRPSLLRVVDTRLLHCLGAARGASLGGCSGQRSTASSDDTVVLLYH</sequence>
<accession>A0A8J9VFR2</accession>
<reference evidence="1" key="1">
    <citation type="submission" date="2021-12" db="EMBL/GenBank/DDBJ databases">
        <authorList>
            <person name="Martin H S."/>
        </authorList>
    </citation>
    <scope>NUCLEOTIDE SEQUENCE</scope>
</reference>
<protein>
    <submittedName>
        <fullName evidence="1">Uncharacterized protein</fullName>
    </submittedName>
</protein>